<evidence type="ECO:0000313" key="2">
    <source>
        <dbReference type="EMBL" id="RUT04784.1"/>
    </source>
</evidence>
<proteinExistence type="predicted"/>
<dbReference type="InterPro" id="IPR021787">
    <property type="entry name" value="DUF3352"/>
</dbReference>
<reference evidence="2" key="1">
    <citation type="submission" date="2018-12" db="EMBL/GenBank/DDBJ databases">
        <authorList>
            <person name="Will S."/>
            <person name="Neumann-Schaal M."/>
            <person name="Henke P."/>
        </authorList>
    </citation>
    <scope>NUCLEOTIDE SEQUENCE</scope>
    <source>
        <strain evidence="2">PCC 7102</strain>
    </source>
</reference>
<comment type="caution">
    <text evidence="2">The sequence shown here is derived from an EMBL/GenBank/DDBJ whole genome shotgun (WGS) entry which is preliminary data.</text>
</comment>
<dbReference type="Pfam" id="PF11832">
    <property type="entry name" value="DUF3352"/>
    <property type="match status" value="1"/>
</dbReference>
<keyword evidence="3" id="KW-1185">Reference proteome</keyword>
<keyword evidence="1" id="KW-0472">Membrane</keyword>
<dbReference type="AlphaFoldDB" id="A0A433VFB3"/>
<name>A0A433VFB3_9CYAN</name>
<feature type="transmembrane region" description="Helical" evidence="1">
    <location>
        <begin position="9"/>
        <end position="29"/>
    </location>
</feature>
<dbReference type="Proteomes" id="UP000271624">
    <property type="component" value="Unassembled WGS sequence"/>
</dbReference>
<gene>
    <name evidence="2" type="ORF">DSM106972_043530</name>
</gene>
<reference evidence="2" key="2">
    <citation type="journal article" date="2019" name="Genome Biol. Evol.">
        <title>Day and night: Metabolic profiles and evolutionary relationships of six axenic non-marine cyanobacteria.</title>
        <authorList>
            <person name="Will S.E."/>
            <person name="Henke P."/>
            <person name="Boedeker C."/>
            <person name="Huang S."/>
            <person name="Brinkmann H."/>
            <person name="Rohde M."/>
            <person name="Jarek M."/>
            <person name="Friedl T."/>
            <person name="Seufert S."/>
            <person name="Schumacher M."/>
            <person name="Overmann J."/>
            <person name="Neumann-Schaal M."/>
            <person name="Petersen J."/>
        </authorList>
    </citation>
    <scope>NUCLEOTIDE SEQUENCE [LARGE SCALE GENOMIC DNA]</scope>
    <source>
        <strain evidence="2">PCC 7102</strain>
    </source>
</reference>
<sequence length="555" mass="59674">MPESKSKFLIPAIGAAAVAVGGIAAYMYFFKGPSGDSSGAIASARVVPDDALVATYITTDPQAWSKLSQFGTPEAQKVVSNSLEAFNKTTLADGNISYEKDLKPWISGVMVALLPSNPAKPTQATPQATQEPNVLMVVGIKDKISALNLANRLKSQKDVKSQEIDYKGEKITETQGQGKPTYSAIINNNNYLVFSQDKIAIEQAIDTVKGEPSFASKQGASEILSKGVDVQNAVAQIYVPDYASMFEQLIKNSSQAKQIPRQTLDQLKQVKSMVAGIGIDNDGVRMKAVANIDPKLLKYKYEPSSSKVVSQFPANTLALVSGQGISRWWKAVTEESKNYPELNQALQQARGQLQSVNIDLDKDVFGWMDGEFGLAAIPSDQGVLAGFGFGGAFVFDTSDRKTAEATFSKIDNIVKTQNVNVQARKIGDRDITEWQIPNQGGLLAHGWLDQDTVFIALGGPIADTLSIKGGQPLDNSDSFKTITGSLQRPNGGYIYIDMDKTMLIVNKFATAAGPITPDTAAILNSIRGIGVTANSNNESTTQMEMLLSLKPKTAK</sequence>
<dbReference type="OrthoDB" id="451203at2"/>
<accession>A0A433VFB3</accession>
<organism evidence="2 3">
    <name type="scientific">Dulcicalothrix desertica PCC 7102</name>
    <dbReference type="NCBI Taxonomy" id="232991"/>
    <lineage>
        <taxon>Bacteria</taxon>
        <taxon>Bacillati</taxon>
        <taxon>Cyanobacteriota</taxon>
        <taxon>Cyanophyceae</taxon>
        <taxon>Nostocales</taxon>
        <taxon>Calotrichaceae</taxon>
        <taxon>Dulcicalothrix</taxon>
    </lineage>
</organism>
<keyword evidence="1" id="KW-1133">Transmembrane helix</keyword>
<protein>
    <submittedName>
        <fullName evidence="2">Uncharacterized protein</fullName>
    </submittedName>
</protein>
<dbReference type="RefSeq" id="WP_127082753.1">
    <property type="nucleotide sequence ID" value="NZ_RSCL01000010.1"/>
</dbReference>
<evidence type="ECO:0000313" key="3">
    <source>
        <dbReference type="Proteomes" id="UP000271624"/>
    </source>
</evidence>
<evidence type="ECO:0000256" key="1">
    <source>
        <dbReference type="SAM" id="Phobius"/>
    </source>
</evidence>
<keyword evidence="1" id="KW-0812">Transmembrane</keyword>
<dbReference type="EMBL" id="RSCL01000010">
    <property type="protein sequence ID" value="RUT04784.1"/>
    <property type="molecule type" value="Genomic_DNA"/>
</dbReference>